<dbReference type="GO" id="GO:0006886">
    <property type="term" value="P:intracellular protein transport"/>
    <property type="evidence" value="ECO:0007669"/>
    <property type="project" value="TreeGrafter"/>
</dbReference>
<dbReference type="Proteomes" id="UP001412239">
    <property type="component" value="Unassembled WGS sequence"/>
</dbReference>
<evidence type="ECO:0000313" key="16">
    <source>
        <dbReference type="Proteomes" id="UP001412239"/>
    </source>
</evidence>
<protein>
    <recommendedName>
        <fullName evidence="12">Coatomer subunit zeta</fullName>
    </recommendedName>
</protein>
<keyword evidence="7 12" id="KW-0653">Protein transport</keyword>
<evidence type="ECO:0000256" key="12">
    <source>
        <dbReference type="RuleBase" id="RU366053"/>
    </source>
</evidence>
<dbReference type="AlphaFoldDB" id="A0A292PUZ2"/>
<comment type="subunit">
    <text evidence="3 12">Oligomeric complex that consists of at least the alpha, beta, beta', gamma, delta, epsilon and zeta subunits.</text>
</comment>
<evidence type="ECO:0000256" key="13">
    <source>
        <dbReference type="SAM" id="MobiDB-lite"/>
    </source>
</evidence>
<keyword evidence="9 12" id="KW-0472">Membrane</keyword>
<comment type="similarity">
    <text evidence="2 12">Belongs to the adaptor complexes small subunit family.</text>
</comment>
<feature type="region of interest" description="Disordered" evidence="13">
    <location>
        <begin position="28"/>
        <end position="48"/>
    </location>
</feature>
<evidence type="ECO:0000256" key="6">
    <source>
        <dbReference type="ARBA" id="ARBA00022892"/>
    </source>
</evidence>
<evidence type="ECO:0000256" key="2">
    <source>
        <dbReference type="ARBA" id="ARBA00006972"/>
    </source>
</evidence>
<dbReference type="CDD" id="cd14829">
    <property type="entry name" value="Zeta-COP"/>
    <property type="match status" value="1"/>
</dbReference>
<dbReference type="InterPro" id="IPR022775">
    <property type="entry name" value="AP_mu_sigma_su"/>
</dbReference>
<evidence type="ECO:0000256" key="1">
    <source>
        <dbReference type="ARBA" id="ARBA00004255"/>
    </source>
</evidence>
<reference evidence="15" key="1">
    <citation type="submission" date="2015-10" db="EMBL/GenBank/DDBJ databases">
        <authorList>
            <person name="Regsiter A."/>
            <person name="william w."/>
        </authorList>
    </citation>
    <scope>NUCLEOTIDE SEQUENCE</scope>
    <source>
        <strain evidence="15">Montdore</strain>
    </source>
</reference>
<evidence type="ECO:0000256" key="4">
    <source>
        <dbReference type="ARBA" id="ARBA00022448"/>
    </source>
</evidence>
<dbReference type="GO" id="GO:0000139">
    <property type="term" value="C:Golgi membrane"/>
    <property type="evidence" value="ECO:0007669"/>
    <property type="project" value="UniProtKB-SubCell"/>
</dbReference>
<evidence type="ECO:0000256" key="11">
    <source>
        <dbReference type="ARBA" id="ARBA00045555"/>
    </source>
</evidence>
<dbReference type="Pfam" id="PF01217">
    <property type="entry name" value="Clat_adaptor_s"/>
    <property type="match status" value="1"/>
</dbReference>
<gene>
    <name evidence="15" type="ORF">GSTUAT00005425001</name>
</gene>
<dbReference type="PANTHER" id="PTHR11043:SF0">
    <property type="entry name" value="COATOMER SUBUNIT ZETA"/>
    <property type="match status" value="1"/>
</dbReference>
<dbReference type="PANTHER" id="PTHR11043">
    <property type="entry name" value="ZETA-COAT PROTEIN"/>
    <property type="match status" value="1"/>
</dbReference>
<name>A0A292PUZ2_9PEZI</name>
<dbReference type="GO" id="GO:0006890">
    <property type="term" value="P:retrograde vesicle-mediated transport, Golgi to endoplasmic reticulum"/>
    <property type="evidence" value="ECO:0007669"/>
    <property type="project" value="UniProtKB-UniRule"/>
</dbReference>
<keyword evidence="10 12" id="KW-0968">Cytoplasmic vesicle</keyword>
<comment type="function">
    <text evidence="11">The coatomer is a cytosolic protein complex that binds to dilysine motifs and reversibly associates with Golgi non-clathrin-coated vesicles, which further mediate biosynthetic protein transport from the ER, via the Golgi up to the trans Golgi network. Coatomer complex is required for budding from Golgi membranes, and is essential for the retrograde Golgi-to-ER transport of dilysine-tagged proteins. The zeta subunit may be involved in regulating the coat assembly and, hence, the rate of biosynthetic protein transport due to its association-dissociation properties with the coatomer complex.</text>
</comment>
<evidence type="ECO:0000256" key="8">
    <source>
        <dbReference type="ARBA" id="ARBA00023034"/>
    </source>
</evidence>
<dbReference type="EMBL" id="LN891047">
    <property type="protein sequence ID" value="CUS10458.1"/>
    <property type="molecule type" value="Genomic_DNA"/>
</dbReference>
<evidence type="ECO:0000259" key="14">
    <source>
        <dbReference type="Pfam" id="PF01217"/>
    </source>
</evidence>
<keyword evidence="5 12" id="KW-0963">Cytoplasm</keyword>
<evidence type="ECO:0000256" key="7">
    <source>
        <dbReference type="ARBA" id="ARBA00022927"/>
    </source>
</evidence>
<evidence type="ECO:0000313" key="15">
    <source>
        <dbReference type="EMBL" id="CUS10458.1"/>
    </source>
</evidence>
<dbReference type="GO" id="GO:0030126">
    <property type="term" value="C:COPI vesicle coat"/>
    <property type="evidence" value="ECO:0007669"/>
    <property type="project" value="UniProtKB-UniRule"/>
</dbReference>
<keyword evidence="16" id="KW-1185">Reference proteome</keyword>
<evidence type="ECO:0000256" key="10">
    <source>
        <dbReference type="ARBA" id="ARBA00023329"/>
    </source>
</evidence>
<sequence>MAPNLSLFSVNAILILSPDGTRVLAKYYHPPHSSTTANNPTSNPYPTAKEQKTFEKGLVEKTAKSNSDIILYDNRIVVFKAESDVMLYVVGGVEENEMLLWHTLLALRDSLNILLKNATDKRTLLENYDIVSLAIDEIVDDGIILETDPATIAGRVSKPPMQEVGGVKGLDLSEQGLLNAWEFGKKQLAERLRQGL</sequence>
<dbReference type="InterPro" id="IPR011012">
    <property type="entry name" value="Longin-like_dom_sf"/>
</dbReference>
<keyword evidence="6 12" id="KW-0931">ER-Golgi transport</keyword>
<dbReference type="GO" id="GO:0006891">
    <property type="term" value="P:intra-Golgi vesicle-mediated transport"/>
    <property type="evidence" value="ECO:0007669"/>
    <property type="project" value="TreeGrafter"/>
</dbReference>
<dbReference type="Gene3D" id="3.30.450.60">
    <property type="match status" value="1"/>
</dbReference>
<comment type="subcellular location">
    <subcellularLocation>
        <location evidence="12">Cytoplasm</location>
    </subcellularLocation>
    <subcellularLocation>
        <location evidence="1 12">Golgi apparatus membrane</location>
        <topology evidence="1 12">Peripheral membrane protein</topology>
        <orientation evidence="1 12">Cytoplasmic side</orientation>
    </subcellularLocation>
    <subcellularLocation>
        <location evidence="12">Cytoplasmic vesicle</location>
        <location evidence="12">COPI-coated vesicle membrane</location>
        <topology evidence="12">Peripheral membrane protein</topology>
        <orientation evidence="12">Cytoplasmic side</orientation>
    </subcellularLocation>
</comment>
<dbReference type="FunFam" id="3.30.450.60:FF:000013">
    <property type="entry name" value="Coatomer subunit zeta"/>
    <property type="match status" value="1"/>
</dbReference>
<proteinExistence type="inferred from homology"/>
<keyword evidence="8 12" id="KW-0333">Golgi apparatus</keyword>
<dbReference type="SUPFAM" id="SSF64356">
    <property type="entry name" value="SNARE-like"/>
    <property type="match status" value="1"/>
</dbReference>
<keyword evidence="4 12" id="KW-0813">Transport</keyword>
<evidence type="ECO:0000256" key="3">
    <source>
        <dbReference type="ARBA" id="ARBA00011775"/>
    </source>
</evidence>
<feature type="compositionally biased region" description="Polar residues" evidence="13">
    <location>
        <begin position="32"/>
        <end position="45"/>
    </location>
</feature>
<evidence type="ECO:0000256" key="5">
    <source>
        <dbReference type="ARBA" id="ARBA00022490"/>
    </source>
</evidence>
<feature type="domain" description="AP complex mu/sigma subunit" evidence="14">
    <location>
        <begin position="10"/>
        <end position="157"/>
    </location>
</feature>
<organism evidence="15 16">
    <name type="scientific">Tuber aestivum</name>
    <name type="common">summer truffle</name>
    <dbReference type="NCBI Taxonomy" id="59557"/>
    <lineage>
        <taxon>Eukaryota</taxon>
        <taxon>Fungi</taxon>
        <taxon>Dikarya</taxon>
        <taxon>Ascomycota</taxon>
        <taxon>Pezizomycotina</taxon>
        <taxon>Pezizomycetes</taxon>
        <taxon>Pezizales</taxon>
        <taxon>Tuberaceae</taxon>
        <taxon>Tuber</taxon>
    </lineage>
</organism>
<accession>A0A292PUZ2</accession>
<evidence type="ECO:0000256" key="9">
    <source>
        <dbReference type="ARBA" id="ARBA00023136"/>
    </source>
</evidence>
<dbReference type="InterPro" id="IPR039652">
    <property type="entry name" value="Coatomer_zeta"/>
</dbReference>